<evidence type="ECO:0000313" key="2">
    <source>
        <dbReference type="EMBL" id="OEU95794.1"/>
    </source>
</evidence>
<evidence type="ECO:0000256" key="1">
    <source>
        <dbReference type="SAM" id="MobiDB-lite"/>
    </source>
</evidence>
<comment type="caution">
    <text evidence="2">The sequence shown here is derived from an EMBL/GenBank/DDBJ whole genome shotgun (WGS) entry which is preliminary data.</text>
</comment>
<dbReference type="Proteomes" id="UP000176101">
    <property type="component" value="Unassembled WGS sequence"/>
</dbReference>
<dbReference type="STRING" id="1075402.AN216_23270"/>
<keyword evidence="3" id="KW-1185">Reference proteome</keyword>
<feature type="region of interest" description="Disordered" evidence="1">
    <location>
        <begin position="678"/>
        <end position="697"/>
    </location>
</feature>
<reference evidence="2 3" key="1">
    <citation type="journal article" date="2016" name="Front. Microbiol.">
        <title>Comparative Genomics Analysis of Streptomyces Species Reveals Their Adaptation to the Marine Environment and Their Diversity at the Genomic Level.</title>
        <authorList>
            <person name="Tian X."/>
            <person name="Zhang Z."/>
            <person name="Yang T."/>
            <person name="Chen M."/>
            <person name="Li J."/>
            <person name="Chen F."/>
            <person name="Yang J."/>
            <person name="Li W."/>
            <person name="Zhang B."/>
            <person name="Zhang Z."/>
            <person name="Wu J."/>
            <person name="Zhang C."/>
            <person name="Long L."/>
            <person name="Xiao J."/>
        </authorList>
    </citation>
    <scope>NUCLEOTIDE SEQUENCE [LARGE SCALE GENOMIC DNA]</scope>
    <source>
        <strain evidence="2 3">SCSIO 02100</strain>
    </source>
</reference>
<organism evidence="2 3">
    <name type="scientific">Streptomyces oceani</name>
    <dbReference type="NCBI Taxonomy" id="1075402"/>
    <lineage>
        <taxon>Bacteria</taxon>
        <taxon>Bacillati</taxon>
        <taxon>Actinomycetota</taxon>
        <taxon>Actinomycetes</taxon>
        <taxon>Kitasatosporales</taxon>
        <taxon>Streptomycetaceae</taxon>
        <taxon>Streptomyces</taxon>
    </lineage>
</organism>
<dbReference type="PATRIC" id="fig|1075402.3.peg.875"/>
<dbReference type="AlphaFoldDB" id="A0A1E7JWA0"/>
<feature type="compositionally biased region" description="Basic and acidic residues" evidence="1">
    <location>
        <begin position="1"/>
        <end position="18"/>
    </location>
</feature>
<gene>
    <name evidence="2" type="ORF">AN216_23270</name>
</gene>
<dbReference type="EMBL" id="LJGU01000150">
    <property type="protein sequence ID" value="OEU95794.1"/>
    <property type="molecule type" value="Genomic_DNA"/>
</dbReference>
<protein>
    <submittedName>
        <fullName evidence="2">Uncharacterized protein</fullName>
    </submittedName>
</protein>
<proteinExistence type="predicted"/>
<accession>A0A1E7JWA0</accession>
<name>A0A1E7JWA0_9ACTN</name>
<feature type="region of interest" description="Disordered" evidence="1">
    <location>
        <begin position="1"/>
        <end position="23"/>
    </location>
</feature>
<sequence>MDEAPHDGDHEGAGEAPHEGAGQETTAFRDNRQRVGQGLALMGGARDIINVFAADPLEEELSDRVRKPRLREGLYPADEVRSRLHGFVPPPSHDRCVRALASRILVLRAAPGTGAGTSAFALLAEKAGGGRVTGLDSQQDLSAWRPKRTGGYLLQGPPRSTAEQLSDVLLTGLAELLRDAGAHLVITLAKEIRLPAETVRWQVTHVPPSAREVAAGRLRGMAEAGRLDEAQLSRAFRQLDAPDFADHLRTHPLPGDAVDLASGLYDSAVTGEPAASVLDGLRAGSPAAARTALGQARHSADDLSLLAAVALLPGQDRTVIEQFAALLRPLLSARATGPGEPGVAAAAERDVLGPAFEDRLEAVGARLLPAYGATTGRYRYRVRPVVFSGRHRAETLLRQLWLDYEGVPDLLWQALDGLPYQPGVELAAGESVGRVLAHATGPRALRQLAPFAASEKRWRRRLVAVALGELVQHPPVAGAVRELLRQWSRYPSGPVRCTVAETCAGSYGLARPEAALRLLDTVLEGAEPELERGLRAAVSFALSTLLSEEAHHPAVLERVADWLAAGPGTSRQAMAGHVLGAMSTATFPPPGRPGASRTTLAQVLVAHPRQALELVVLALDTAATHEAMAEGLRLLEDDRAGSGPGPGPGHPGASFDQFLWALSRSARDHRGVARYLLRRHRRHHSTQGHATPGRASS</sequence>
<evidence type="ECO:0000313" key="3">
    <source>
        <dbReference type="Proteomes" id="UP000176101"/>
    </source>
</evidence>